<comment type="similarity">
    <text evidence="4 13">Belongs to the purine/pyrimidine phosphoribosyltransferase family.</text>
</comment>
<evidence type="ECO:0000256" key="2">
    <source>
        <dbReference type="ARBA" id="ARBA00004496"/>
    </source>
</evidence>
<dbReference type="GO" id="GO:0000287">
    <property type="term" value="F:magnesium ion binding"/>
    <property type="evidence" value="ECO:0007669"/>
    <property type="project" value="TreeGrafter"/>
</dbReference>
<evidence type="ECO:0000256" key="9">
    <source>
        <dbReference type="ARBA" id="ARBA00022723"/>
    </source>
</evidence>
<reference evidence="17" key="1">
    <citation type="submission" date="2017-02" db="UniProtKB">
        <authorList>
            <consortium name="WormBaseParasite"/>
        </authorList>
    </citation>
    <scope>IDENTIFICATION</scope>
</reference>
<gene>
    <name evidence="15" type="ORF">TTAC_LOCUS2538</name>
</gene>
<comment type="subcellular location">
    <subcellularLocation>
        <location evidence="2 13">Cytoplasm</location>
    </subcellularLocation>
</comment>
<dbReference type="Proteomes" id="UP000274429">
    <property type="component" value="Unassembled WGS sequence"/>
</dbReference>
<evidence type="ECO:0000256" key="7">
    <source>
        <dbReference type="ARBA" id="ARBA00022676"/>
    </source>
</evidence>
<dbReference type="SUPFAM" id="SSF53271">
    <property type="entry name" value="PRTase-like"/>
    <property type="match status" value="1"/>
</dbReference>
<evidence type="ECO:0000256" key="13">
    <source>
        <dbReference type="RuleBase" id="RU364099"/>
    </source>
</evidence>
<evidence type="ECO:0000256" key="12">
    <source>
        <dbReference type="ARBA" id="ARBA00022842"/>
    </source>
</evidence>
<comment type="cofactor">
    <cofactor evidence="1 13">
        <name>Mg(2+)</name>
        <dbReference type="ChEBI" id="CHEBI:18420"/>
    </cofactor>
</comment>
<keyword evidence="12 13" id="KW-0460">Magnesium</keyword>
<dbReference type="WBParaSite" id="TTAC_0000255101-mRNA-1">
    <property type="protein sequence ID" value="TTAC_0000255101-mRNA-1"/>
    <property type="gene ID" value="TTAC_0000255101"/>
</dbReference>
<dbReference type="EC" id="2.4.2.8" evidence="5 13"/>
<evidence type="ECO:0000313" key="15">
    <source>
        <dbReference type="EMBL" id="VDM20386.1"/>
    </source>
</evidence>
<evidence type="ECO:0000256" key="10">
    <source>
        <dbReference type="ARBA" id="ARBA00022726"/>
    </source>
</evidence>
<dbReference type="GO" id="GO:0006178">
    <property type="term" value="P:guanine salvage"/>
    <property type="evidence" value="ECO:0007669"/>
    <property type="project" value="TreeGrafter"/>
</dbReference>
<keyword evidence="16" id="KW-1185">Reference proteome</keyword>
<dbReference type="FunFam" id="3.40.50.2020:FF:000053">
    <property type="entry name" value="Hypoxanthine phosphoribosyltransferase"/>
    <property type="match status" value="1"/>
</dbReference>
<evidence type="ECO:0000256" key="8">
    <source>
        <dbReference type="ARBA" id="ARBA00022679"/>
    </source>
</evidence>
<evidence type="ECO:0000256" key="11">
    <source>
        <dbReference type="ARBA" id="ARBA00022741"/>
    </source>
</evidence>
<dbReference type="InterPro" id="IPR000836">
    <property type="entry name" value="PRTase_dom"/>
</dbReference>
<evidence type="ECO:0000313" key="16">
    <source>
        <dbReference type="Proteomes" id="UP000274429"/>
    </source>
</evidence>
<dbReference type="Gene3D" id="3.40.50.2020">
    <property type="match status" value="1"/>
</dbReference>
<organism evidence="17">
    <name type="scientific">Hydatigena taeniaeformis</name>
    <name type="common">Feline tapeworm</name>
    <name type="synonym">Taenia taeniaeformis</name>
    <dbReference type="NCBI Taxonomy" id="6205"/>
    <lineage>
        <taxon>Eukaryota</taxon>
        <taxon>Metazoa</taxon>
        <taxon>Spiralia</taxon>
        <taxon>Lophotrochozoa</taxon>
        <taxon>Platyhelminthes</taxon>
        <taxon>Cestoda</taxon>
        <taxon>Eucestoda</taxon>
        <taxon>Cyclophyllidea</taxon>
        <taxon>Taeniidae</taxon>
        <taxon>Hydatigera</taxon>
    </lineage>
</organism>
<sequence>MNPSRVERGSRIRDSEPVNLAIGFNGFPMTAFCIPERYVPYLDKVLVSNGMIKDRLQRLAAHIVESYEHLEINNVSIMCVLKGGFKFFSDLVEEMQRIIWSRNAQLCIAVEFIRVKSYTDTVSGTVGIRPIDNAMPIKDKNILIVDDICDTGKTLVKLSEYLAEAGAKSVMTCCLLLKHTDLNIGYRPDFLGFEIPDEFIVGYAIDYNECFRDLSHICSINEKAKVTFSSHSDVELGKLPTPAP</sequence>
<keyword evidence="7 13" id="KW-0328">Glycosyltransferase</keyword>
<evidence type="ECO:0000313" key="17">
    <source>
        <dbReference type="WBParaSite" id="TTAC_0000255101-mRNA-1"/>
    </source>
</evidence>
<dbReference type="EMBL" id="UYWX01001184">
    <property type="protein sequence ID" value="VDM20386.1"/>
    <property type="molecule type" value="Genomic_DNA"/>
</dbReference>
<reference evidence="15 16" key="2">
    <citation type="submission" date="2018-11" db="EMBL/GenBank/DDBJ databases">
        <authorList>
            <consortium name="Pathogen Informatics"/>
        </authorList>
    </citation>
    <scope>NUCLEOTIDE SEQUENCE [LARGE SCALE GENOMIC DNA]</scope>
</reference>
<feature type="domain" description="Phosphoribosyltransferase" evidence="14">
    <location>
        <begin position="52"/>
        <end position="207"/>
    </location>
</feature>
<dbReference type="GO" id="GO:0006166">
    <property type="term" value="P:purine ribonucleoside salvage"/>
    <property type="evidence" value="ECO:0007669"/>
    <property type="project" value="UniProtKB-KW"/>
</dbReference>
<comment type="catalytic activity">
    <reaction evidence="13">
        <text>IMP + diphosphate = hypoxanthine + 5-phospho-alpha-D-ribose 1-diphosphate</text>
        <dbReference type="Rhea" id="RHEA:17973"/>
        <dbReference type="ChEBI" id="CHEBI:17368"/>
        <dbReference type="ChEBI" id="CHEBI:33019"/>
        <dbReference type="ChEBI" id="CHEBI:58017"/>
        <dbReference type="ChEBI" id="CHEBI:58053"/>
        <dbReference type="EC" id="2.4.2.8"/>
    </reaction>
</comment>
<evidence type="ECO:0000259" key="14">
    <source>
        <dbReference type="Pfam" id="PF00156"/>
    </source>
</evidence>
<keyword evidence="8 13" id="KW-0808">Transferase</keyword>
<dbReference type="CDD" id="cd06223">
    <property type="entry name" value="PRTases_typeI"/>
    <property type="match status" value="1"/>
</dbReference>
<proteinExistence type="inferred from homology"/>
<dbReference type="GO" id="GO:0032264">
    <property type="term" value="P:IMP salvage"/>
    <property type="evidence" value="ECO:0007669"/>
    <property type="project" value="UniProtKB-UniPathway"/>
</dbReference>
<keyword evidence="10 13" id="KW-0660">Purine salvage</keyword>
<dbReference type="GO" id="GO:0000166">
    <property type="term" value="F:nucleotide binding"/>
    <property type="evidence" value="ECO:0007669"/>
    <property type="project" value="UniProtKB-KW"/>
</dbReference>
<dbReference type="OrthoDB" id="9449045at2759"/>
<evidence type="ECO:0000256" key="6">
    <source>
        <dbReference type="ARBA" id="ARBA00022490"/>
    </source>
</evidence>
<evidence type="ECO:0000256" key="5">
    <source>
        <dbReference type="ARBA" id="ARBA00011895"/>
    </source>
</evidence>
<dbReference type="PANTHER" id="PTHR43340:SF1">
    <property type="entry name" value="HYPOXANTHINE PHOSPHORIBOSYLTRANSFERASE"/>
    <property type="match status" value="1"/>
</dbReference>
<dbReference type="PANTHER" id="PTHR43340">
    <property type="entry name" value="HYPOXANTHINE-GUANINE PHOSPHORIBOSYLTRANSFERASE"/>
    <property type="match status" value="1"/>
</dbReference>
<protein>
    <recommendedName>
        <fullName evidence="5 13">Hypoxanthine phosphoribosyltransferase</fullName>
        <ecNumber evidence="5 13">2.4.2.8</ecNumber>
    </recommendedName>
</protein>
<keyword evidence="11 13" id="KW-0547">Nucleotide-binding</keyword>
<dbReference type="GO" id="GO:0005829">
    <property type="term" value="C:cytosol"/>
    <property type="evidence" value="ECO:0007669"/>
    <property type="project" value="TreeGrafter"/>
</dbReference>
<accession>A0A0R3WP63</accession>
<dbReference type="GO" id="GO:0004422">
    <property type="term" value="F:hypoxanthine phosphoribosyltransferase activity"/>
    <property type="evidence" value="ECO:0007669"/>
    <property type="project" value="InterPro"/>
</dbReference>
<keyword evidence="9 13" id="KW-0479">Metal-binding</keyword>
<dbReference type="STRING" id="6205.A0A0R3WP63"/>
<dbReference type="GO" id="GO:0032263">
    <property type="term" value="P:GMP salvage"/>
    <property type="evidence" value="ECO:0007669"/>
    <property type="project" value="TreeGrafter"/>
</dbReference>
<dbReference type="InterPro" id="IPR050408">
    <property type="entry name" value="HGPRT"/>
</dbReference>
<dbReference type="InterPro" id="IPR029057">
    <property type="entry name" value="PRTase-like"/>
</dbReference>
<evidence type="ECO:0000256" key="3">
    <source>
        <dbReference type="ARBA" id="ARBA00004669"/>
    </source>
</evidence>
<keyword evidence="6 13" id="KW-0963">Cytoplasm</keyword>
<dbReference type="NCBIfam" id="TIGR01203">
    <property type="entry name" value="HGPRTase"/>
    <property type="match status" value="1"/>
</dbReference>
<evidence type="ECO:0000256" key="1">
    <source>
        <dbReference type="ARBA" id="ARBA00001946"/>
    </source>
</evidence>
<dbReference type="AlphaFoldDB" id="A0A0R3WP63"/>
<evidence type="ECO:0000256" key="4">
    <source>
        <dbReference type="ARBA" id="ARBA00008391"/>
    </source>
</evidence>
<dbReference type="InterPro" id="IPR005904">
    <property type="entry name" value="Hxn_phspho_trans"/>
</dbReference>
<dbReference type="Pfam" id="PF00156">
    <property type="entry name" value="Pribosyltran"/>
    <property type="match status" value="1"/>
</dbReference>
<name>A0A0R3WP63_HYDTA</name>
<dbReference type="GO" id="GO:0046100">
    <property type="term" value="P:hypoxanthine metabolic process"/>
    <property type="evidence" value="ECO:0007669"/>
    <property type="project" value="TreeGrafter"/>
</dbReference>
<comment type="pathway">
    <text evidence="3 13">Purine metabolism; IMP biosynthesis via salvage pathway; IMP from hypoxanthine: step 1/1.</text>
</comment>
<dbReference type="UniPathway" id="UPA00591">
    <property type="reaction ID" value="UER00648"/>
</dbReference>